<evidence type="ECO:0000256" key="3">
    <source>
        <dbReference type="ARBA" id="ARBA00022723"/>
    </source>
</evidence>
<name>A0AAJ0DEQ8_9PEZI</name>
<reference evidence="7" key="1">
    <citation type="submission" date="2023-04" db="EMBL/GenBank/DDBJ databases">
        <title>Black Yeasts Isolated from many extreme environments.</title>
        <authorList>
            <person name="Coleine C."/>
            <person name="Stajich J.E."/>
            <person name="Selbmann L."/>
        </authorList>
    </citation>
    <scope>NUCLEOTIDE SEQUENCE</scope>
    <source>
        <strain evidence="7">CCFEE 5312</strain>
    </source>
</reference>
<dbReference type="Pfam" id="PF08240">
    <property type="entry name" value="ADH_N"/>
    <property type="match status" value="1"/>
</dbReference>
<comment type="caution">
    <text evidence="7">The sequence shown here is derived from an EMBL/GenBank/DDBJ whole genome shotgun (WGS) entry which is preliminary data.</text>
</comment>
<comment type="cofactor">
    <cofactor evidence="1">
        <name>Zn(2+)</name>
        <dbReference type="ChEBI" id="CHEBI:29105"/>
    </cofactor>
</comment>
<evidence type="ECO:0000259" key="6">
    <source>
        <dbReference type="Pfam" id="PF08240"/>
    </source>
</evidence>
<dbReference type="AlphaFoldDB" id="A0AAJ0DEQ8"/>
<evidence type="ECO:0000256" key="4">
    <source>
        <dbReference type="ARBA" id="ARBA00022833"/>
    </source>
</evidence>
<protein>
    <recommendedName>
        <fullName evidence="6">Alcohol dehydrogenase-like N-terminal domain-containing protein</fullName>
    </recommendedName>
</protein>
<dbReference type="PANTHER" id="PTHR43350:SF2">
    <property type="entry name" value="GROES-LIKE ZINC-BINDING ALCOHOL DEHYDROGENASE FAMILY PROTEIN"/>
    <property type="match status" value="1"/>
</dbReference>
<comment type="similarity">
    <text evidence="2">Belongs to the zinc-containing alcohol dehydrogenase family.</text>
</comment>
<evidence type="ECO:0000256" key="2">
    <source>
        <dbReference type="ARBA" id="ARBA00008072"/>
    </source>
</evidence>
<accession>A0AAJ0DEQ8</accession>
<evidence type="ECO:0000256" key="5">
    <source>
        <dbReference type="ARBA" id="ARBA00023002"/>
    </source>
</evidence>
<gene>
    <name evidence="7" type="ORF">LTR09_009736</name>
</gene>
<dbReference type="EMBL" id="JAWDJX010000044">
    <property type="protein sequence ID" value="KAK3048841.1"/>
    <property type="molecule type" value="Genomic_DNA"/>
</dbReference>
<dbReference type="Gene3D" id="3.90.180.10">
    <property type="entry name" value="Medium-chain alcohol dehydrogenases, catalytic domain"/>
    <property type="match status" value="1"/>
</dbReference>
<dbReference type="Proteomes" id="UP001271007">
    <property type="component" value="Unassembled WGS sequence"/>
</dbReference>
<keyword evidence="4" id="KW-0862">Zinc</keyword>
<feature type="domain" description="Alcohol dehydrogenase-like N-terminal" evidence="6">
    <location>
        <begin position="34"/>
        <end position="131"/>
    </location>
</feature>
<dbReference type="GO" id="GO:0016491">
    <property type="term" value="F:oxidoreductase activity"/>
    <property type="evidence" value="ECO:0007669"/>
    <property type="project" value="UniProtKB-KW"/>
</dbReference>
<organism evidence="7 8">
    <name type="scientific">Extremus antarcticus</name>
    <dbReference type="NCBI Taxonomy" id="702011"/>
    <lineage>
        <taxon>Eukaryota</taxon>
        <taxon>Fungi</taxon>
        <taxon>Dikarya</taxon>
        <taxon>Ascomycota</taxon>
        <taxon>Pezizomycotina</taxon>
        <taxon>Dothideomycetes</taxon>
        <taxon>Dothideomycetidae</taxon>
        <taxon>Mycosphaerellales</taxon>
        <taxon>Extremaceae</taxon>
        <taxon>Extremus</taxon>
    </lineage>
</organism>
<keyword evidence="8" id="KW-1185">Reference proteome</keyword>
<proteinExistence type="inferred from homology"/>
<sequence>MAELPTNIETIAYVVHGPKEDFKLETIVLDDIQDNEVLVDMKYSGICHTDLIMQQGEIELCKYPAVFGHEGAGTIMAIGKGVQNKDLKVGDFVLLSINYCQECKFCKTGHPANCTEGTRLHLFGTRPDGSTAGKLSKTGDSLRTHFFGQSSFSKMSFVQETCIVKFPYPPEQAAIFASMGCGYQTGSFSSLKNGSYAYEVD</sequence>
<evidence type="ECO:0000256" key="1">
    <source>
        <dbReference type="ARBA" id="ARBA00001947"/>
    </source>
</evidence>
<evidence type="ECO:0000313" key="7">
    <source>
        <dbReference type="EMBL" id="KAK3048841.1"/>
    </source>
</evidence>
<keyword evidence="3" id="KW-0479">Metal-binding</keyword>
<evidence type="ECO:0000313" key="8">
    <source>
        <dbReference type="Proteomes" id="UP001271007"/>
    </source>
</evidence>
<dbReference type="InterPro" id="IPR011032">
    <property type="entry name" value="GroES-like_sf"/>
</dbReference>
<dbReference type="GO" id="GO:0008270">
    <property type="term" value="F:zinc ion binding"/>
    <property type="evidence" value="ECO:0007669"/>
    <property type="project" value="InterPro"/>
</dbReference>
<dbReference type="InterPro" id="IPR002328">
    <property type="entry name" value="ADH_Zn_CS"/>
</dbReference>
<dbReference type="PROSITE" id="PS00059">
    <property type="entry name" value="ADH_ZINC"/>
    <property type="match status" value="1"/>
</dbReference>
<dbReference type="PANTHER" id="PTHR43350">
    <property type="entry name" value="NAD-DEPENDENT ALCOHOL DEHYDROGENASE"/>
    <property type="match status" value="1"/>
</dbReference>
<dbReference type="InterPro" id="IPR013154">
    <property type="entry name" value="ADH-like_N"/>
</dbReference>
<dbReference type="SUPFAM" id="SSF50129">
    <property type="entry name" value="GroES-like"/>
    <property type="match status" value="1"/>
</dbReference>
<keyword evidence="5" id="KW-0560">Oxidoreductase</keyword>